<reference evidence="2" key="2">
    <citation type="journal article" date="2021" name="Syst. Appl. Microbiol.">
        <title>Roseomonas hellenica sp. nov., isolated from roots of wild-growing Alkanna tinctoria.</title>
        <authorList>
            <person name="Rat A."/>
            <person name="Naranjo H.D."/>
            <person name="Lebbe L."/>
            <person name="Cnockaert M."/>
            <person name="Krigas N."/>
            <person name="Grigoriadou K."/>
            <person name="Maloupa E."/>
            <person name="Willems A."/>
        </authorList>
    </citation>
    <scope>NUCLEOTIDE SEQUENCE</scope>
    <source>
        <strain evidence="2">LMG 31228</strain>
    </source>
</reference>
<accession>A0A9X9XFG1</accession>
<proteinExistence type="predicted"/>
<dbReference type="Gene3D" id="3.40.50.150">
    <property type="entry name" value="Vaccinia Virus protein VP39"/>
    <property type="match status" value="1"/>
</dbReference>
<dbReference type="RefSeq" id="WP_211847980.1">
    <property type="nucleotide sequence ID" value="NZ_JAAEDL010000019.1"/>
</dbReference>
<gene>
    <name evidence="2" type="ORF">GXW74_18285</name>
</gene>
<reference evidence="2" key="1">
    <citation type="submission" date="2020-01" db="EMBL/GenBank/DDBJ databases">
        <authorList>
            <person name="Rat A."/>
        </authorList>
    </citation>
    <scope>NUCLEOTIDE SEQUENCE</scope>
    <source>
        <strain evidence="2">LMG 31228</strain>
    </source>
</reference>
<dbReference type="InterPro" id="IPR029063">
    <property type="entry name" value="SAM-dependent_MTases_sf"/>
</dbReference>
<evidence type="ECO:0000313" key="2">
    <source>
        <dbReference type="EMBL" id="MBR0682447.1"/>
    </source>
</evidence>
<organism evidence="2 3">
    <name type="scientific">Neoroseomonas eburnea</name>
    <dbReference type="NCBI Taxonomy" id="1346889"/>
    <lineage>
        <taxon>Bacteria</taxon>
        <taxon>Pseudomonadati</taxon>
        <taxon>Pseudomonadota</taxon>
        <taxon>Alphaproteobacteria</taxon>
        <taxon>Acetobacterales</taxon>
        <taxon>Acetobacteraceae</taxon>
        <taxon>Neoroseomonas</taxon>
    </lineage>
</organism>
<dbReference type="GO" id="GO:0032259">
    <property type="term" value="P:methylation"/>
    <property type="evidence" value="ECO:0007669"/>
    <property type="project" value="UniProtKB-KW"/>
</dbReference>
<keyword evidence="3" id="KW-1185">Reference proteome</keyword>
<dbReference type="EMBL" id="JAAEDL010000019">
    <property type="protein sequence ID" value="MBR0682447.1"/>
    <property type="molecule type" value="Genomic_DNA"/>
</dbReference>
<dbReference type="InterPro" id="IPR006342">
    <property type="entry name" value="FkbM_mtfrase"/>
</dbReference>
<keyword evidence="2" id="KW-0808">Transferase</keyword>
<feature type="domain" description="Methyltransferase FkbM" evidence="1">
    <location>
        <begin position="57"/>
        <end position="202"/>
    </location>
</feature>
<keyword evidence="2" id="KW-0489">Methyltransferase</keyword>
<dbReference type="AlphaFoldDB" id="A0A9X9XFG1"/>
<dbReference type="Proteomes" id="UP001138709">
    <property type="component" value="Unassembled WGS sequence"/>
</dbReference>
<dbReference type="SUPFAM" id="SSF53335">
    <property type="entry name" value="S-adenosyl-L-methionine-dependent methyltransferases"/>
    <property type="match status" value="1"/>
</dbReference>
<protein>
    <submittedName>
        <fullName evidence="2">FkbM family methyltransferase</fullName>
    </submittedName>
</protein>
<evidence type="ECO:0000259" key="1">
    <source>
        <dbReference type="Pfam" id="PF05050"/>
    </source>
</evidence>
<comment type="caution">
    <text evidence="2">The sequence shown here is derived from an EMBL/GenBank/DDBJ whole genome shotgun (WGS) entry which is preliminary data.</text>
</comment>
<name>A0A9X9XFG1_9PROT</name>
<dbReference type="InterPro" id="IPR052514">
    <property type="entry name" value="SAM-dependent_MTase"/>
</dbReference>
<dbReference type="PANTHER" id="PTHR34203:SF15">
    <property type="entry name" value="SLL1173 PROTEIN"/>
    <property type="match status" value="1"/>
</dbReference>
<dbReference type="Pfam" id="PF05050">
    <property type="entry name" value="Methyltransf_21"/>
    <property type="match status" value="1"/>
</dbReference>
<sequence length="239" mass="26303">MQAGHARLKARWFKYDGRQLELLGREDTSTGHVIREIFKEKVYAPVRGLPPPRSVLDIGAHLGFASAYFRLMYPEATIFCAEPDPDSFAILSRNAERIGNCHAFNVGLFDKDTTAGFNAARISVLSSLFPFDGGRIATNAIEVRLRHAGAFAAELRERFGVPGFDLIKMDTEGAELPILAALGDLVAAAGVIHLEFHSHADRRTIDGLLCRTHRLFHGRIEQPNRGTLTYAATHLLPGA</sequence>
<evidence type="ECO:0000313" key="3">
    <source>
        <dbReference type="Proteomes" id="UP001138709"/>
    </source>
</evidence>
<dbReference type="PANTHER" id="PTHR34203">
    <property type="entry name" value="METHYLTRANSFERASE, FKBM FAMILY PROTEIN"/>
    <property type="match status" value="1"/>
</dbReference>
<dbReference type="NCBIfam" id="TIGR01444">
    <property type="entry name" value="fkbM_fam"/>
    <property type="match status" value="1"/>
</dbReference>
<dbReference type="GO" id="GO:0008168">
    <property type="term" value="F:methyltransferase activity"/>
    <property type="evidence" value="ECO:0007669"/>
    <property type="project" value="UniProtKB-KW"/>
</dbReference>